<dbReference type="STRING" id="942150.IV64_GL002004"/>
<evidence type="ECO:0000256" key="1">
    <source>
        <dbReference type="SAM" id="Phobius"/>
    </source>
</evidence>
<name>A0A0R2MJI4_9LACO</name>
<dbReference type="OrthoDB" id="2135943at2"/>
<gene>
    <name evidence="3" type="ORF">IV64_GL002004</name>
</gene>
<dbReference type="AlphaFoldDB" id="A0A0R2MJI4"/>
<dbReference type="RefSeq" id="WP_057705772.1">
    <property type="nucleotide sequence ID" value="NZ_JQCL01000035.1"/>
</dbReference>
<dbReference type="PATRIC" id="fig|942150.3.peg.2081"/>
<reference evidence="3 4" key="1">
    <citation type="journal article" date="2015" name="Genome Announc.">
        <title>Expanding the biotechnology potential of lactobacilli through comparative genomics of 213 strains and associated genera.</title>
        <authorList>
            <person name="Sun Z."/>
            <person name="Harris H.M."/>
            <person name="McCann A."/>
            <person name="Guo C."/>
            <person name="Argimon S."/>
            <person name="Zhang W."/>
            <person name="Yang X."/>
            <person name="Jeffery I.B."/>
            <person name="Cooney J.C."/>
            <person name="Kagawa T.F."/>
            <person name="Liu W."/>
            <person name="Song Y."/>
            <person name="Salvetti E."/>
            <person name="Wrobel A."/>
            <person name="Rasinkangas P."/>
            <person name="Parkhill J."/>
            <person name="Rea M.C."/>
            <person name="O'Sullivan O."/>
            <person name="Ritari J."/>
            <person name="Douillard F.P."/>
            <person name="Paul Ross R."/>
            <person name="Yang R."/>
            <person name="Briner A.E."/>
            <person name="Felis G.E."/>
            <person name="de Vos W.M."/>
            <person name="Barrangou R."/>
            <person name="Klaenhammer T.R."/>
            <person name="Caufield P.W."/>
            <person name="Cui Y."/>
            <person name="Zhang H."/>
            <person name="O'Toole P.W."/>
        </authorList>
    </citation>
    <scope>NUCLEOTIDE SEQUENCE [LARGE SCALE GENOMIC DNA]</scope>
    <source>
        <strain evidence="3 4">LMG 26013</strain>
    </source>
</reference>
<organism evidence="3 4">
    <name type="scientific">Lactiplantibacillus xiangfangensis</name>
    <dbReference type="NCBI Taxonomy" id="942150"/>
    <lineage>
        <taxon>Bacteria</taxon>
        <taxon>Bacillati</taxon>
        <taxon>Bacillota</taxon>
        <taxon>Bacilli</taxon>
        <taxon>Lactobacillales</taxon>
        <taxon>Lactobacillaceae</taxon>
        <taxon>Lactiplantibacillus</taxon>
    </lineage>
</organism>
<keyword evidence="4" id="KW-1185">Reference proteome</keyword>
<dbReference type="Proteomes" id="UP000051783">
    <property type="component" value="Unassembled WGS sequence"/>
</dbReference>
<dbReference type="Pfam" id="PF09648">
    <property type="entry name" value="YycI"/>
    <property type="match status" value="1"/>
</dbReference>
<keyword evidence="1" id="KW-0472">Membrane</keyword>
<evidence type="ECO:0000313" key="4">
    <source>
        <dbReference type="Proteomes" id="UP000051783"/>
    </source>
</evidence>
<feature type="transmembrane region" description="Helical" evidence="1">
    <location>
        <begin position="7"/>
        <end position="26"/>
    </location>
</feature>
<keyword evidence="1" id="KW-1133">Transmembrane helix</keyword>
<dbReference type="EMBL" id="JQCL01000035">
    <property type="protein sequence ID" value="KRO13865.1"/>
    <property type="molecule type" value="Genomic_DNA"/>
</dbReference>
<accession>A0A0R2MJI4</accession>
<dbReference type="Gene3D" id="2.40.128.690">
    <property type="entry name" value="YycH protein, domain 3-like"/>
    <property type="match status" value="1"/>
</dbReference>
<dbReference type="GO" id="GO:0016020">
    <property type="term" value="C:membrane"/>
    <property type="evidence" value="ECO:0007669"/>
    <property type="project" value="InterPro"/>
</dbReference>
<evidence type="ECO:0000259" key="2">
    <source>
        <dbReference type="Pfam" id="PF09648"/>
    </source>
</evidence>
<evidence type="ECO:0000313" key="3">
    <source>
        <dbReference type="EMBL" id="KRO13865.1"/>
    </source>
</evidence>
<keyword evidence="1" id="KW-0812">Transmembrane</keyword>
<feature type="domain" description="Regulatory protein YycH-like" evidence="2">
    <location>
        <begin position="34"/>
        <end position="256"/>
    </location>
</feature>
<comment type="caution">
    <text evidence="3">The sequence shown here is derived from an EMBL/GenBank/DDBJ whole genome shotgun (WGS) entry which is preliminary data.</text>
</comment>
<dbReference type="InterPro" id="IPR018604">
    <property type="entry name" value="YycI-like"/>
</dbReference>
<protein>
    <recommendedName>
        <fullName evidence="2">Regulatory protein YycH-like domain-containing protein</fullName>
    </recommendedName>
</protein>
<proteinExistence type="predicted"/>
<sequence>MNFRRIEWIFLAAFVVLDAFLVFMFVQTSSTTSTKSSSDTATTIISEMRADNISFKNPDTKEGTGYYIAGNNESGLKQHLSQLTEQNVRMQSVGKLTSTLRTARTMSTDNMKSDLTTFMKQPSNVIHGDEYVYDASLSSSGDHVFVQKVADGEILTGTGQIHLFVNKNNQLTGYTQSYVNNVKTLREKAVTISEKKAMVALYQYNQVSNNSRIVWGRLGYSRLLKLKDSSVYVPTWIFAVRSKNSSNVSLHRINAFTGASMKSASAASSTENETAAIETATGMVWNAEY</sequence>